<organism evidence="1 2">
    <name type="scientific">Nocardia amikacinitolerans</name>
    <dbReference type="NCBI Taxonomy" id="756689"/>
    <lineage>
        <taxon>Bacteria</taxon>
        <taxon>Bacillati</taxon>
        <taxon>Actinomycetota</taxon>
        <taxon>Actinomycetes</taxon>
        <taxon>Mycobacteriales</taxon>
        <taxon>Nocardiaceae</taxon>
        <taxon>Nocardia</taxon>
    </lineage>
</organism>
<name>A0A285LTZ3_9NOCA</name>
<proteinExistence type="predicted"/>
<evidence type="ECO:0000313" key="2">
    <source>
        <dbReference type="Proteomes" id="UP000219565"/>
    </source>
</evidence>
<sequence>MITSRESSPPAWVKDFAPNRSQTFCDWNHSQTETEFHASGDRSVTAPVALGGVIAKLPRLAGYGAWTSSPAGLAPTCPTPAVAVVLINDPREESVHTATLVALPELDGTATSGRAVGVADFSYLPTSDERSQV</sequence>
<dbReference type="EMBL" id="OBEG01000004">
    <property type="protein sequence ID" value="SNY87587.1"/>
    <property type="molecule type" value="Genomic_DNA"/>
</dbReference>
<reference evidence="1 2" key="1">
    <citation type="submission" date="2017-09" db="EMBL/GenBank/DDBJ databases">
        <authorList>
            <person name="Ehlers B."/>
            <person name="Leendertz F.H."/>
        </authorList>
    </citation>
    <scope>NUCLEOTIDE SEQUENCE [LARGE SCALE GENOMIC DNA]</scope>
    <source>
        <strain evidence="1 2">DSM 45537</strain>
    </source>
</reference>
<evidence type="ECO:0000313" key="1">
    <source>
        <dbReference type="EMBL" id="SNY87587.1"/>
    </source>
</evidence>
<dbReference type="Proteomes" id="UP000219565">
    <property type="component" value="Unassembled WGS sequence"/>
</dbReference>
<keyword evidence="2" id="KW-1185">Reference proteome</keyword>
<dbReference type="AlphaFoldDB" id="A0A285LTZ3"/>
<dbReference type="RefSeq" id="WP_143861495.1">
    <property type="nucleotide sequence ID" value="NZ_OBEG01000004.1"/>
</dbReference>
<accession>A0A285LTZ3</accession>
<protein>
    <submittedName>
        <fullName evidence="1">Uncharacterized protein</fullName>
    </submittedName>
</protein>
<gene>
    <name evidence="1" type="ORF">SAMN04244553_4535</name>
</gene>